<sequence length="264" mass="28280">MSRACHPQCPIRRIFPIGGRLSALPRDSRPPAFFLAGDSTTATQSPGGGGWGDGFLNTTLHHGAYGRNYGHNGATTVSFRAGGDWNNVLSSVKQSKSEYNPYVTIQFGHNDQKPAKNISLAQYTANLEKMASEVNSAGATPILVTPLSRRSYDDSTGSPRIILSLANETAATITAAKHIGVAYIDLNKASTEYLNSIGPDKAHTYNLKADDNTHLNVAGSKVFGGMVADLIIRDFPGLKNAGFIGVNASLTKAVKEGEYFWPDY</sequence>
<dbReference type="CDD" id="cd01821">
    <property type="entry name" value="Rhamnogalacturan_acetylesterase_like"/>
    <property type="match status" value="1"/>
</dbReference>
<dbReference type="InterPro" id="IPR037459">
    <property type="entry name" value="RhgT-like"/>
</dbReference>
<feature type="domain" description="SGNH hydrolase-type esterase" evidence="1">
    <location>
        <begin position="36"/>
        <end position="221"/>
    </location>
</feature>
<evidence type="ECO:0000313" key="2">
    <source>
        <dbReference type="EMBL" id="OJJ30170.1"/>
    </source>
</evidence>
<dbReference type="AlphaFoldDB" id="A0A1L9R5H6"/>
<gene>
    <name evidence="2" type="ORF">ASPWEDRAFT_54838</name>
</gene>
<reference evidence="3" key="1">
    <citation type="journal article" date="2017" name="Genome Biol.">
        <title>Comparative genomics reveals high biological diversity and specific adaptations in the industrially and medically important fungal genus Aspergillus.</title>
        <authorList>
            <person name="de Vries R.P."/>
            <person name="Riley R."/>
            <person name="Wiebenga A."/>
            <person name="Aguilar-Osorio G."/>
            <person name="Amillis S."/>
            <person name="Uchima C.A."/>
            <person name="Anderluh G."/>
            <person name="Asadollahi M."/>
            <person name="Askin M."/>
            <person name="Barry K."/>
            <person name="Battaglia E."/>
            <person name="Bayram O."/>
            <person name="Benocci T."/>
            <person name="Braus-Stromeyer S.A."/>
            <person name="Caldana C."/>
            <person name="Canovas D."/>
            <person name="Cerqueira G.C."/>
            <person name="Chen F."/>
            <person name="Chen W."/>
            <person name="Choi C."/>
            <person name="Clum A."/>
            <person name="Dos Santos R.A."/>
            <person name="Damasio A.R."/>
            <person name="Diallinas G."/>
            <person name="Emri T."/>
            <person name="Fekete E."/>
            <person name="Flipphi M."/>
            <person name="Freyberg S."/>
            <person name="Gallo A."/>
            <person name="Gournas C."/>
            <person name="Habgood R."/>
            <person name="Hainaut M."/>
            <person name="Harispe M.L."/>
            <person name="Henrissat B."/>
            <person name="Hilden K.S."/>
            <person name="Hope R."/>
            <person name="Hossain A."/>
            <person name="Karabika E."/>
            <person name="Karaffa L."/>
            <person name="Karanyi Z."/>
            <person name="Krasevec N."/>
            <person name="Kuo A."/>
            <person name="Kusch H."/>
            <person name="LaButti K."/>
            <person name="Lagendijk E.L."/>
            <person name="Lapidus A."/>
            <person name="Levasseur A."/>
            <person name="Lindquist E."/>
            <person name="Lipzen A."/>
            <person name="Logrieco A.F."/>
            <person name="MacCabe A."/>
            <person name="Maekelae M.R."/>
            <person name="Malavazi I."/>
            <person name="Melin P."/>
            <person name="Meyer V."/>
            <person name="Mielnichuk N."/>
            <person name="Miskei M."/>
            <person name="Molnar A.P."/>
            <person name="Mule G."/>
            <person name="Ngan C.Y."/>
            <person name="Orejas M."/>
            <person name="Orosz E."/>
            <person name="Ouedraogo J.P."/>
            <person name="Overkamp K.M."/>
            <person name="Park H.-S."/>
            <person name="Perrone G."/>
            <person name="Piumi F."/>
            <person name="Punt P.J."/>
            <person name="Ram A.F."/>
            <person name="Ramon A."/>
            <person name="Rauscher S."/>
            <person name="Record E."/>
            <person name="Riano-Pachon D.M."/>
            <person name="Robert V."/>
            <person name="Roehrig J."/>
            <person name="Ruller R."/>
            <person name="Salamov A."/>
            <person name="Salih N.S."/>
            <person name="Samson R.A."/>
            <person name="Sandor E."/>
            <person name="Sanguinetti M."/>
            <person name="Schuetze T."/>
            <person name="Sepcic K."/>
            <person name="Shelest E."/>
            <person name="Sherlock G."/>
            <person name="Sophianopoulou V."/>
            <person name="Squina F.M."/>
            <person name="Sun H."/>
            <person name="Susca A."/>
            <person name="Todd R.B."/>
            <person name="Tsang A."/>
            <person name="Unkles S.E."/>
            <person name="van de Wiele N."/>
            <person name="van Rossen-Uffink D."/>
            <person name="Oliveira J.V."/>
            <person name="Vesth T.C."/>
            <person name="Visser J."/>
            <person name="Yu J.-H."/>
            <person name="Zhou M."/>
            <person name="Andersen M.R."/>
            <person name="Archer D.B."/>
            <person name="Baker S.E."/>
            <person name="Benoit I."/>
            <person name="Brakhage A.A."/>
            <person name="Braus G.H."/>
            <person name="Fischer R."/>
            <person name="Frisvad J.C."/>
            <person name="Goldman G.H."/>
            <person name="Houbraken J."/>
            <person name="Oakley B."/>
            <person name="Pocsi I."/>
            <person name="Scazzocchio C."/>
            <person name="Seiboth B."/>
            <person name="vanKuyk P.A."/>
            <person name="Wortman J."/>
            <person name="Dyer P.S."/>
            <person name="Grigoriev I.V."/>
        </authorList>
    </citation>
    <scope>NUCLEOTIDE SEQUENCE [LARGE SCALE GENOMIC DNA]</scope>
    <source>
        <strain evidence="3">DTO 134E9</strain>
    </source>
</reference>
<dbReference type="InterPro" id="IPR013830">
    <property type="entry name" value="SGNH_hydro"/>
</dbReference>
<dbReference type="VEuPathDB" id="FungiDB:ASPWEDRAFT_54838"/>
<accession>A0A1L9R5H6</accession>
<evidence type="ECO:0000313" key="3">
    <source>
        <dbReference type="Proteomes" id="UP000184383"/>
    </source>
</evidence>
<dbReference type="PANTHER" id="PTHR43695:SF2">
    <property type="entry name" value="PUTATIVE (AFU_ORTHOLOGUE AFUA_2G17250)-RELATED"/>
    <property type="match status" value="1"/>
</dbReference>
<dbReference type="STRING" id="1073089.A0A1L9R5H6"/>
<dbReference type="GO" id="GO:0016787">
    <property type="term" value="F:hydrolase activity"/>
    <property type="evidence" value="ECO:0007669"/>
    <property type="project" value="InterPro"/>
</dbReference>
<dbReference type="InterPro" id="IPR036514">
    <property type="entry name" value="SGNH_hydro_sf"/>
</dbReference>
<dbReference type="OrthoDB" id="5041285at2759"/>
<dbReference type="Proteomes" id="UP000184383">
    <property type="component" value="Unassembled WGS sequence"/>
</dbReference>
<dbReference type="Gene3D" id="3.40.50.1110">
    <property type="entry name" value="SGNH hydrolase"/>
    <property type="match status" value="1"/>
</dbReference>
<name>A0A1L9R5H6_ASPWE</name>
<evidence type="ECO:0000259" key="1">
    <source>
        <dbReference type="Pfam" id="PF13472"/>
    </source>
</evidence>
<dbReference type="SUPFAM" id="SSF52266">
    <property type="entry name" value="SGNH hydrolase"/>
    <property type="match status" value="1"/>
</dbReference>
<keyword evidence="3" id="KW-1185">Reference proteome</keyword>
<dbReference type="RefSeq" id="XP_040683847.1">
    <property type="nucleotide sequence ID" value="XM_040838112.1"/>
</dbReference>
<protein>
    <recommendedName>
        <fullName evidence="1">SGNH hydrolase-type esterase domain-containing protein</fullName>
    </recommendedName>
</protein>
<dbReference type="Pfam" id="PF13472">
    <property type="entry name" value="Lipase_GDSL_2"/>
    <property type="match status" value="1"/>
</dbReference>
<dbReference type="EMBL" id="KV878217">
    <property type="protein sequence ID" value="OJJ30170.1"/>
    <property type="molecule type" value="Genomic_DNA"/>
</dbReference>
<dbReference type="GeneID" id="63753960"/>
<dbReference type="PANTHER" id="PTHR43695">
    <property type="entry name" value="PUTATIVE (AFU_ORTHOLOGUE AFUA_2G17250)-RELATED"/>
    <property type="match status" value="1"/>
</dbReference>
<proteinExistence type="predicted"/>
<organism evidence="2 3">
    <name type="scientific">Aspergillus wentii DTO 134E9</name>
    <dbReference type="NCBI Taxonomy" id="1073089"/>
    <lineage>
        <taxon>Eukaryota</taxon>
        <taxon>Fungi</taxon>
        <taxon>Dikarya</taxon>
        <taxon>Ascomycota</taxon>
        <taxon>Pezizomycotina</taxon>
        <taxon>Eurotiomycetes</taxon>
        <taxon>Eurotiomycetidae</taxon>
        <taxon>Eurotiales</taxon>
        <taxon>Aspergillaceae</taxon>
        <taxon>Aspergillus</taxon>
        <taxon>Aspergillus subgen. Cremei</taxon>
    </lineage>
</organism>